<proteinExistence type="predicted"/>
<feature type="compositionally biased region" description="Basic and acidic residues" evidence="1">
    <location>
        <begin position="302"/>
        <end position="315"/>
    </location>
</feature>
<feature type="region of interest" description="Disordered" evidence="1">
    <location>
        <begin position="151"/>
        <end position="196"/>
    </location>
</feature>
<evidence type="ECO:0000313" key="3">
    <source>
        <dbReference type="Proteomes" id="UP000673691"/>
    </source>
</evidence>
<feature type="region of interest" description="Disordered" evidence="1">
    <location>
        <begin position="302"/>
        <end position="409"/>
    </location>
</feature>
<reference evidence="2 3" key="1">
    <citation type="journal article" name="Sci. Rep.">
        <title>Genome-scale phylogenetic analyses confirm Olpidium as the closest living zoosporic fungus to the non-flagellated, terrestrial fungi.</title>
        <authorList>
            <person name="Chang Y."/>
            <person name="Rochon D."/>
            <person name="Sekimoto S."/>
            <person name="Wang Y."/>
            <person name="Chovatia M."/>
            <person name="Sandor L."/>
            <person name="Salamov A."/>
            <person name="Grigoriev I.V."/>
            <person name="Stajich J.E."/>
            <person name="Spatafora J.W."/>
        </authorList>
    </citation>
    <scope>NUCLEOTIDE SEQUENCE [LARGE SCALE GENOMIC DNA]</scope>
    <source>
        <strain evidence="2">S191</strain>
    </source>
</reference>
<feature type="region of interest" description="Disordered" evidence="1">
    <location>
        <begin position="1"/>
        <end position="47"/>
    </location>
</feature>
<name>A0A8H8DI12_9FUNG</name>
<dbReference type="Proteomes" id="UP000673691">
    <property type="component" value="Unassembled WGS sequence"/>
</dbReference>
<feature type="compositionally biased region" description="Gly residues" evidence="1">
    <location>
        <begin position="169"/>
        <end position="179"/>
    </location>
</feature>
<accession>A0A8H8DI12</accession>
<gene>
    <name evidence="2" type="ORF">BJ554DRAFT_214</name>
</gene>
<comment type="caution">
    <text evidence="2">The sequence shown here is derived from an EMBL/GenBank/DDBJ whole genome shotgun (WGS) entry which is preliminary data.</text>
</comment>
<keyword evidence="3" id="KW-1185">Reference proteome</keyword>
<dbReference type="AlphaFoldDB" id="A0A8H8DI12"/>
<protein>
    <submittedName>
        <fullName evidence="2">Uncharacterized protein</fullName>
    </submittedName>
</protein>
<sequence>MTMEPAWEPRQQPAQLEGAAVQAGAKRTGAEKGSTRRRKNGTRRRKAQLVKNRQQKVRTFSCRGGREFSQQTLEGCLFFADGLEGAGLVVGGASGGDKVLQLGHTSLSLGNLTSGILPFSHGAGALVEASVDGTGDADTGDAGVEAGAEAGAATGSEAGGDAGFEAGVEGAGDTRGGSGDGEREREAAESAKDGKREGEGLLAVCASVKSTSNPTVGSSSPLSSLYSAETWSTARHQVDNVKACWSNGVRPAAGEEGWEDARRRTSQMVLGECRVAEEEPAVSARAVWGTKEAQEIRLRFSTLEERHGRQPRAAERAPQWPEAAETARQVDEGGGGGTAGGRRRRRRRQVAEGGGDGAAVAGGGAVGGERRGERMEAAQMARQAAEGGGEGTARGWRRRPAHRRGRFDGLIKAKSLQALPRAHGYKVGTGDTGAPESVSVITGQSVKRALQRAL</sequence>
<feature type="compositionally biased region" description="Gly residues" evidence="1">
    <location>
        <begin position="352"/>
        <end position="367"/>
    </location>
</feature>
<feature type="compositionally biased region" description="Basic residues" evidence="1">
    <location>
        <begin position="395"/>
        <end position="405"/>
    </location>
</feature>
<evidence type="ECO:0000313" key="2">
    <source>
        <dbReference type="EMBL" id="KAG5459384.1"/>
    </source>
</evidence>
<feature type="compositionally biased region" description="Basic and acidic residues" evidence="1">
    <location>
        <begin position="180"/>
        <end position="196"/>
    </location>
</feature>
<feature type="compositionally biased region" description="Basic residues" evidence="1">
    <location>
        <begin position="35"/>
        <end position="47"/>
    </location>
</feature>
<organism evidence="2 3">
    <name type="scientific">Olpidium bornovanus</name>
    <dbReference type="NCBI Taxonomy" id="278681"/>
    <lineage>
        <taxon>Eukaryota</taxon>
        <taxon>Fungi</taxon>
        <taxon>Fungi incertae sedis</taxon>
        <taxon>Olpidiomycota</taxon>
        <taxon>Olpidiomycotina</taxon>
        <taxon>Olpidiomycetes</taxon>
        <taxon>Olpidiales</taxon>
        <taxon>Olpidiaceae</taxon>
        <taxon>Olpidium</taxon>
    </lineage>
</organism>
<evidence type="ECO:0000256" key="1">
    <source>
        <dbReference type="SAM" id="MobiDB-lite"/>
    </source>
</evidence>
<dbReference type="EMBL" id="JAEFCI010006924">
    <property type="protein sequence ID" value="KAG5459384.1"/>
    <property type="molecule type" value="Genomic_DNA"/>
</dbReference>